<evidence type="ECO:0000256" key="22">
    <source>
        <dbReference type="SAM" id="MobiDB-lite"/>
    </source>
</evidence>
<dbReference type="PROSITE" id="PS00756">
    <property type="entry name" value="SECY_2"/>
    <property type="match status" value="1"/>
</dbReference>
<keyword evidence="7" id="KW-0699">rRNA-binding</keyword>
<dbReference type="InterPro" id="IPR018192">
    <property type="entry name" value="Ribosomal_uS5_N_CS"/>
</dbReference>
<dbReference type="FunFam" id="1.10.3370.10:FF:000001">
    <property type="entry name" value="Preprotein translocase subunit SecY"/>
    <property type="match status" value="1"/>
</dbReference>
<dbReference type="Pfam" id="PF00333">
    <property type="entry name" value="Ribosomal_S5"/>
    <property type="match status" value="1"/>
</dbReference>
<dbReference type="GO" id="GO:0016020">
    <property type="term" value="C:membrane"/>
    <property type="evidence" value="ECO:0007669"/>
    <property type="project" value="UniProtKB-SubCell"/>
</dbReference>
<feature type="transmembrane region" description="Helical" evidence="23">
    <location>
        <begin position="425"/>
        <end position="444"/>
    </location>
</feature>
<feature type="transmembrane region" description="Helical" evidence="23">
    <location>
        <begin position="262"/>
        <end position="280"/>
    </location>
</feature>
<evidence type="ECO:0000256" key="13">
    <source>
        <dbReference type="ARBA" id="ARBA00023136"/>
    </source>
</evidence>
<evidence type="ECO:0000256" key="18">
    <source>
        <dbReference type="ARBA" id="ARBA00039733"/>
    </source>
</evidence>
<evidence type="ECO:0000313" key="26">
    <source>
        <dbReference type="Proteomes" id="UP000092460"/>
    </source>
</evidence>
<feature type="domain" description="S5 DRBM" evidence="24">
    <location>
        <begin position="11"/>
        <end position="74"/>
    </location>
</feature>
<dbReference type="PRINTS" id="PR00303">
    <property type="entry name" value="SECYTRNLCASE"/>
</dbReference>
<dbReference type="InterPro" id="IPR000851">
    <property type="entry name" value="Ribosomal_uS5"/>
</dbReference>
<comment type="similarity">
    <text evidence="3">Belongs to the SecY/SEC61-alpha family.</text>
</comment>
<evidence type="ECO:0000256" key="19">
    <source>
        <dbReference type="ARBA" id="ARBA00055151"/>
    </source>
</evidence>
<evidence type="ECO:0000256" key="20">
    <source>
        <dbReference type="PROSITE-ProRule" id="PRU00268"/>
    </source>
</evidence>
<dbReference type="GO" id="GO:0015031">
    <property type="term" value="P:protein transport"/>
    <property type="evidence" value="ECO:0007669"/>
    <property type="project" value="UniProtKB-KW"/>
</dbReference>
<dbReference type="NCBIfam" id="TIGR01071">
    <property type="entry name" value="rplO_bact"/>
    <property type="match status" value="1"/>
</dbReference>
<name>A0A1B0C623_9MUSC</name>
<reference evidence="26" key="1">
    <citation type="submission" date="2015-01" db="EMBL/GenBank/DDBJ databases">
        <authorList>
            <person name="Aksoy S."/>
            <person name="Warren W."/>
            <person name="Wilson R.K."/>
        </authorList>
    </citation>
    <scope>NUCLEOTIDE SEQUENCE [LARGE SCALE GENOMIC DNA]</scope>
    <source>
        <strain evidence="26">IAEA</strain>
    </source>
</reference>
<dbReference type="Gene3D" id="3.30.230.10">
    <property type="match status" value="1"/>
</dbReference>
<comment type="similarity">
    <text evidence="4 21">Belongs to the universal ribosomal protein uS5 family.</text>
</comment>
<evidence type="ECO:0000256" key="17">
    <source>
        <dbReference type="ARBA" id="ARBA00035347"/>
    </source>
</evidence>
<proteinExistence type="inferred from homology"/>
<dbReference type="GO" id="GO:0003735">
    <property type="term" value="F:structural constituent of ribosome"/>
    <property type="evidence" value="ECO:0007669"/>
    <property type="project" value="UniProtKB-UniRule"/>
</dbReference>
<dbReference type="Gene3D" id="1.10.3370.10">
    <property type="entry name" value="SecY subunit domain"/>
    <property type="match status" value="1"/>
</dbReference>
<dbReference type="GO" id="GO:0015934">
    <property type="term" value="C:large ribosomal subunit"/>
    <property type="evidence" value="ECO:0007669"/>
    <property type="project" value="InterPro"/>
</dbReference>
<dbReference type="InterPro" id="IPR023201">
    <property type="entry name" value="SecY_dom_sf"/>
</dbReference>
<dbReference type="InterPro" id="IPR030659">
    <property type="entry name" value="SecY_CS"/>
</dbReference>
<dbReference type="SUPFAM" id="SSF54211">
    <property type="entry name" value="Ribosomal protein S5 domain 2-like"/>
    <property type="match status" value="1"/>
</dbReference>
<dbReference type="PROSITE" id="PS00585">
    <property type="entry name" value="RIBOSOMAL_S5"/>
    <property type="match status" value="1"/>
</dbReference>
<accession>A0A1B0C623</accession>
<dbReference type="InterPro" id="IPR030878">
    <property type="entry name" value="Ribosomal_uL15"/>
</dbReference>
<dbReference type="InterPro" id="IPR005712">
    <property type="entry name" value="Ribosomal_uS5_bac-type"/>
</dbReference>
<dbReference type="GO" id="GO:0042254">
    <property type="term" value="P:ribosome biogenesis"/>
    <property type="evidence" value="ECO:0007669"/>
    <property type="project" value="UniProtKB-ARBA"/>
</dbReference>
<dbReference type="Pfam" id="PF03719">
    <property type="entry name" value="Ribosomal_S5_C"/>
    <property type="match status" value="1"/>
</dbReference>
<dbReference type="InterPro" id="IPR005749">
    <property type="entry name" value="Ribosomal_uL15_bac-type"/>
</dbReference>
<keyword evidence="10 20" id="KW-0689">Ribosomal protein</keyword>
<keyword evidence="5" id="KW-0813">Transport</keyword>
<feature type="transmembrane region" description="Helical" evidence="23">
    <location>
        <begin position="314"/>
        <end position="337"/>
    </location>
</feature>
<evidence type="ECO:0000256" key="2">
    <source>
        <dbReference type="ARBA" id="ARBA00004141"/>
    </source>
</evidence>
<dbReference type="PROSITE" id="PS50881">
    <property type="entry name" value="S5_DSRBD"/>
    <property type="match status" value="1"/>
</dbReference>
<dbReference type="GO" id="GO:0015935">
    <property type="term" value="C:small ribosomal subunit"/>
    <property type="evidence" value="ECO:0007669"/>
    <property type="project" value="InterPro"/>
</dbReference>
<dbReference type="PANTHER" id="PTHR48277">
    <property type="entry name" value="MITOCHONDRIAL RIBOSOMAL PROTEIN S5"/>
    <property type="match status" value="1"/>
</dbReference>
<keyword evidence="14 20" id="KW-0687">Ribonucleoprotein</keyword>
<comment type="subunit">
    <text evidence="15">Part of the 30S ribosomal subunit. Contacts protein S4.</text>
</comment>
<evidence type="ECO:0000256" key="15">
    <source>
        <dbReference type="ARBA" id="ARBA00025844"/>
    </source>
</evidence>
<dbReference type="FunFam" id="3.30.230.10:FF:000002">
    <property type="entry name" value="30S ribosomal protein S5"/>
    <property type="match status" value="1"/>
</dbReference>
<dbReference type="VEuPathDB" id="VectorBase:GPPI050133"/>
<evidence type="ECO:0000256" key="9">
    <source>
        <dbReference type="ARBA" id="ARBA00022927"/>
    </source>
</evidence>
<dbReference type="Pfam" id="PF00344">
    <property type="entry name" value="SecY"/>
    <property type="match status" value="1"/>
</dbReference>
<evidence type="ECO:0000256" key="8">
    <source>
        <dbReference type="ARBA" id="ARBA00022884"/>
    </source>
</evidence>
<evidence type="ECO:0000259" key="24">
    <source>
        <dbReference type="PROSITE" id="PS50881"/>
    </source>
</evidence>
<evidence type="ECO:0000256" key="4">
    <source>
        <dbReference type="ARBA" id="ARBA00008945"/>
    </source>
</evidence>
<dbReference type="SUPFAM" id="SSF54768">
    <property type="entry name" value="dsRNA-binding domain-like"/>
    <property type="match status" value="1"/>
</dbReference>
<dbReference type="InterPro" id="IPR036227">
    <property type="entry name" value="Ribosomal_uL15/eL18_sf"/>
</dbReference>
<evidence type="ECO:0000256" key="1">
    <source>
        <dbReference type="ARBA" id="ARBA00002524"/>
    </source>
</evidence>
<keyword evidence="26" id="KW-1185">Reference proteome</keyword>
<evidence type="ECO:0000256" key="23">
    <source>
        <dbReference type="SAM" id="Phobius"/>
    </source>
</evidence>
<feature type="compositionally biased region" description="Basic residues" evidence="22">
    <location>
        <begin position="173"/>
        <end position="187"/>
    </location>
</feature>
<dbReference type="InterPro" id="IPR002208">
    <property type="entry name" value="SecY/SEC61-alpha"/>
</dbReference>
<feature type="transmembrane region" description="Helical" evidence="23">
    <location>
        <begin position="393"/>
        <end position="413"/>
    </location>
</feature>
<dbReference type="Gene3D" id="3.30.160.20">
    <property type="match status" value="1"/>
</dbReference>
<keyword evidence="12" id="KW-0811">Translocation</keyword>
<dbReference type="NCBIfam" id="TIGR00967">
    <property type="entry name" value="3a0501s007"/>
    <property type="match status" value="1"/>
</dbReference>
<feature type="transmembrane region" description="Helical" evidence="23">
    <location>
        <begin position="516"/>
        <end position="542"/>
    </location>
</feature>
<keyword evidence="8" id="KW-0694">RNA-binding</keyword>
<protein>
    <recommendedName>
        <fullName evidence="18">Protein translocase subunit SecY</fullName>
    </recommendedName>
    <alternativeName>
        <fullName evidence="17">30S ribosomal protein S5, chloroplastic</fullName>
    </alternativeName>
    <alternativeName>
        <fullName evidence="16">Small ribosomal subunit protein uS5c</fullName>
    </alternativeName>
</protein>
<evidence type="ECO:0000256" key="10">
    <source>
        <dbReference type="ARBA" id="ARBA00022980"/>
    </source>
</evidence>
<sequence>MIKFEKYSGDLQEKLISVNRVSKTVKGGRIFSFTALTVVGDCQGRIGFGYGKSKEVPSAIQKAMDKAKKNIIKIPIILKTLHHEVHGVYTSSHVFMKPASEGTGIIAGGAMRAVLEVSGIHNVLAKVYGSTNPINVVRATVNALQNIKFPRYIAEKRGKKGRGIGSGLGKTGGRGHKGQKSRSGGKVRRGFEGGQMPLYRRLPKFGHTISIKSRLSKEVRLSELKKIKENVEKLTNLSYFQNKSKLTLKKNKSNLFELKNRLIFVIFSLIVFRIGSFIPIPGIDTSILVNLIEQQKGTIIELFNMFSGGALSRASIFALGIMPHISASIIIQLLTIIHPKLSEIKKDGEFGRRKINEYTRYSTLILAIIQSMSIAIGLPNMPGMQELVIQKGLEFYITTITSLVSGTMFLMWLGEQITSRGIGNGISLLIFSGIVAGLPIEIMQSIEKARQGDLKIITILISMMLIFLITFFVVFIERGQRKIMVNYAMRQKGRKIYAAHTTHLPLKINMSGVIPAIFASSLILFPATIASWFGGGIGWSWLISVSKYLEPGHLSYSIIYT</sequence>
<dbReference type="FunFam" id="3.30.160.20:FF:000001">
    <property type="entry name" value="30S ribosomal protein S5"/>
    <property type="match status" value="1"/>
</dbReference>
<dbReference type="GO" id="GO:0019843">
    <property type="term" value="F:rRNA binding"/>
    <property type="evidence" value="ECO:0007669"/>
    <property type="project" value="UniProtKB-KW"/>
</dbReference>
<dbReference type="InterPro" id="IPR013810">
    <property type="entry name" value="Ribosomal_uS5_N"/>
</dbReference>
<dbReference type="PANTHER" id="PTHR48277:SF1">
    <property type="entry name" value="MITOCHONDRIAL RIBOSOMAL PROTEIN S5"/>
    <property type="match status" value="1"/>
</dbReference>
<feature type="region of interest" description="Disordered" evidence="22">
    <location>
        <begin position="160"/>
        <end position="187"/>
    </location>
</feature>
<dbReference type="GO" id="GO:0006412">
    <property type="term" value="P:translation"/>
    <property type="evidence" value="ECO:0007669"/>
    <property type="project" value="InterPro"/>
</dbReference>
<organism evidence="25 26">
    <name type="scientific">Glossina palpalis gambiensis</name>
    <dbReference type="NCBI Taxonomy" id="67801"/>
    <lineage>
        <taxon>Eukaryota</taxon>
        <taxon>Metazoa</taxon>
        <taxon>Ecdysozoa</taxon>
        <taxon>Arthropoda</taxon>
        <taxon>Hexapoda</taxon>
        <taxon>Insecta</taxon>
        <taxon>Pterygota</taxon>
        <taxon>Neoptera</taxon>
        <taxon>Endopterygota</taxon>
        <taxon>Diptera</taxon>
        <taxon>Brachycera</taxon>
        <taxon>Muscomorpha</taxon>
        <taxon>Hippoboscoidea</taxon>
        <taxon>Glossinidae</taxon>
        <taxon>Glossina</taxon>
    </lineage>
</organism>
<evidence type="ECO:0000256" key="3">
    <source>
        <dbReference type="ARBA" id="ARBA00005751"/>
    </source>
</evidence>
<keyword evidence="9" id="KW-0653">Protein transport</keyword>
<comment type="subcellular location">
    <subcellularLocation>
        <location evidence="2">Membrane</location>
        <topology evidence="2">Multi-pass membrane protein</topology>
    </subcellularLocation>
</comment>
<dbReference type="HAMAP" id="MF_01307_B">
    <property type="entry name" value="Ribosomal_uS5_B"/>
    <property type="match status" value="1"/>
</dbReference>
<dbReference type="SUPFAM" id="SSF103491">
    <property type="entry name" value="Preprotein translocase SecY subunit"/>
    <property type="match status" value="1"/>
</dbReference>
<evidence type="ECO:0000313" key="25">
    <source>
        <dbReference type="EnsemblMetazoa" id="GPPI050133-PA"/>
    </source>
</evidence>
<dbReference type="EnsemblMetazoa" id="GPPI050133-RA">
    <property type="protein sequence ID" value="GPPI050133-PA"/>
    <property type="gene ID" value="GPPI050133"/>
</dbReference>
<dbReference type="InterPro" id="IPR005324">
    <property type="entry name" value="Ribosomal_uS5_C"/>
</dbReference>
<dbReference type="InterPro" id="IPR014721">
    <property type="entry name" value="Ribsml_uS5_D2-typ_fold_subgr"/>
</dbReference>
<comment type="function">
    <text evidence="1">With S4 and S12 plays an important role in translational accuracy.</text>
</comment>
<keyword evidence="11 23" id="KW-1133">Transmembrane helix</keyword>
<evidence type="ECO:0000256" key="11">
    <source>
        <dbReference type="ARBA" id="ARBA00022989"/>
    </source>
</evidence>
<dbReference type="STRING" id="67801.A0A1B0C623"/>
<dbReference type="HAMAP" id="MF_01341">
    <property type="entry name" value="Ribosomal_uL15"/>
    <property type="match status" value="1"/>
</dbReference>
<evidence type="ECO:0000256" key="21">
    <source>
        <dbReference type="RuleBase" id="RU003823"/>
    </source>
</evidence>
<evidence type="ECO:0000256" key="7">
    <source>
        <dbReference type="ARBA" id="ARBA00022730"/>
    </source>
</evidence>
<keyword evidence="13 23" id="KW-0472">Membrane</keyword>
<evidence type="ECO:0000256" key="16">
    <source>
        <dbReference type="ARBA" id="ARBA00035156"/>
    </source>
</evidence>
<reference evidence="25" key="2">
    <citation type="submission" date="2020-05" db="UniProtKB">
        <authorList>
            <consortium name="EnsemblMetazoa"/>
        </authorList>
    </citation>
    <scope>IDENTIFICATION</scope>
    <source>
        <strain evidence="25">IAEA</strain>
    </source>
</reference>
<dbReference type="AlphaFoldDB" id="A0A1B0C623"/>
<evidence type="ECO:0000256" key="12">
    <source>
        <dbReference type="ARBA" id="ARBA00023010"/>
    </source>
</evidence>
<dbReference type="Proteomes" id="UP000092460">
    <property type="component" value="Unassembled WGS sequence"/>
</dbReference>
<comment type="function">
    <text evidence="19">The central subunit of the protein translocation channel SecYE. Consists of two halves formed by TMs 1-5 and 6-10. These two domains form a lateral gate at the front which open onto the bilayer between TMs 2 and 7, and are clamped together by SecE at the back. The channel is closed by both a pore ring composed of hydrophobic SecY resides and a short helix (helix 2A) on the extracellular side of the membrane which forms a plug.</text>
</comment>
<dbReference type="NCBIfam" id="TIGR01021">
    <property type="entry name" value="rpsE_bact"/>
    <property type="match status" value="1"/>
</dbReference>
<evidence type="ECO:0000256" key="5">
    <source>
        <dbReference type="ARBA" id="ARBA00022448"/>
    </source>
</evidence>
<keyword evidence="6 23" id="KW-0812">Transmembrane</keyword>
<feature type="transmembrane region" description="Helical" evidence="23">
    <location>
        <begin position="358"/>
        <end position="381"/>
    </location>
</feature>
<dbReference type="SUPFAM" id="SSF52080">
    <property type="entry name" value="Ribosomal proteins L15p and L18e"/>
    <property type="match status" value="1"/>
</dbReference>
<dbReference type="EMBL" id="JXJN01026402">
    <property type="status" value="NOT_ANNOTATED_CDS"/>
    <property type="molecule type" value="Genomic_DNA"/>
</dbReference>
<dbReference type="InterPro" id="IPR020568">
    <property type="entry name" value="Ribosomal_Su5_D2-typ_SF"/>
</dbReference>
<dbReference type="GO" id="GO:0005737">
    <property type="term" value="C:cytoplasm"/>
    <property type="evidence" value="ECO:0007669"/>
    <property type="project" value="UniProtKB-ARBA"/>
</dbReference>
<dbReference type="InterPro" id="IPR026593">
    <property type="entry name" value="SecY"/>
</dbReference>
<dbReference type="HAMAP" id="MF_01465">
    <property type="entry name" value="SecY"/>
    <property type="match status" value="1"/>
</dbReference>
<feature type="compositionally biased region" description="Gly residues" evidence="22">
    <location>
        <begin position="163"/>
        <end position="172"/>
    </location>
</feature>
<feature type="transmembrane region" description="Helical" evidence="23">
    <location>
        <begin position="456"/>
        <end position="476"/>
    </location>
</feature>
<evidence type="ECO:0000256" key="14">
    <source>
        <dbReference type="ARBA" id="ARBA00023274"/>
    </source>
</evidence>
<evidence type="ECO:0000256" key="6">
    <source>
        <dbReference type="ARBA" id="ARBA00022692"/>
    </source>
</evidence>